<feature type="compositionally biased region" description="Basic and acidic residues" evidence="1">
    <location>
        <begin position="9"/>
        <end position="51"/>
    </location>
</feature>
<comment type="caution">
    <text evidence="2">The sequence shown here is derived from an EMBL/GenBank/DDBJ whole genome shotgun (WGS) entry which is preliminary data.</text>
</comment>
<dbReference type="Proteomes" id="UP000772196">
    <property type="component" value="Unassembled WGS sequence"/>
</dbReference>
<sequence length="84" mass="8531">MVAVAGGEDGAHKVSADLHRGLDDAGHSPDPDADAHRVGEAVRGTDHKDPSETPETTASANRTLAPNSPHLARLPATSGHPGKA</sequence>
<evidence type="ECO:0000256" key="1">
    <source>
        <dbReference type="SAM" id="MobiDB-lite"/>
    </source>
</evidence>
<dbReference type="EMBL" id="JAAWWP010000006">
    <property type="protein sequence ID" value="NKI41940.1"/>
    <property type="molecule type" value="Genomic_DNA"/>
</dbReference>
<name>A0ABX1H3K8_9ACTN</name>
<keyword evidence="3" id="KW-1185">Reference proteome</keyword>
<proteinExistence type="predicted"/>
<dbReference type="RefSeq" id="WP_168538651.1">
    <property type="nucleotide sequence ID" value="NZ_JAAWWP010000006.1"/>
</dbReference>
<evidence type="ECO:0000313" key="2">
    <source>
        <dbReference type="EMBL" id="NKI41940.1"/>
    </source>
</evidence>
<reference evidence="2 3" key="1">
    <citation type="submission" date="2020-04" db="EMBL/GenBank/DDBJ databases">
        <title>Phylogenetic Diversity and Antibacterial Activity against Ralstonia solanacearum of Endophytic Actinomycete Isolated from Moss.</title>
        <authorList>
            <person name="Zhuang X."/>
        </authorList>
    </citation>
    <scope>NUCLEOTIDE SEQUENCE [LARGE SCALE GENOMIC DNA]</scope>
    <source>
        <strain evidence="2 3">LD120</strain>
    </source>
</reference>
<feature type="compositionally biased region" description="Polar residues" evidence="1">
    <location>
        <begin position="53"/>
        <end position="66"/>
    </location>
</feature>
<protein>
    <submittedName>
        <fullName evidence="2">Uncharacterized protein</fullName>
    </submittedName>
</protein>
<gene>
    <name evidence="2" type="ORF">HFV08_11950</name>
</gene>
<feature type="region of interest" description="Disordered" evidence="1">
    <location>
        <begin position="1"/>
        <end position="84"/>
    </location>
</feature>
<accession>A0ABX1H3K8</accession>
<organism evidence="2 3">
    <name type="scientific">Streptomyces physcomitrii</name>
    <dbReference type="NCBI Taxonomy" id="2724184"/>
    <lineage>
        <taxon>Bacteria</taxon>
        <taxon>Bacillati</taxon>
        <taxon>Actinomycetota</taxon>
        <taxon>Actinomycetes</taxon>
        <taxon>Kitasatosporales</taxon>
        <taxon>Streptomycetaceae</taxon>
        <taxon>Streptomyces</taxon>
    </lineage>
</organism>
<evidence type="ECO:0000313" key="3">
    <source>
        <dbReference type="Proteomes" id="UP000772196"/>
    </source>
</evidence>